<evidence type="ECO:0000256" key="6">
    <source>
        <dbReference type="ARBA" id="ARBA00023077"/>
    </source>
</evidence>
<gene>
    <name evidence="15" type="ORF">RM539_11310</name>
</gene>
<dbReference type="InterPro" id="IPR008969">
    <property type="entry name" value="CarboxyPept-like_regulatory"/>
</dbReference>
<dbReference type="Pfam" id="PF07715">
    <property type="entry name" value="Plug"/>
    <property type="match status" value="1"/>
</dbReference>
<dbReference type="SUPFAM" id="SSF56935">
    <property type="entry name" value="Porins"/>
    <property type="match status" value="1"/>
</dbReference>
<comment type="similarity">
    <text evidence="10 11">Belongs to the TonB-dependent receptor family.</text>
</comment>
<name>A0ABU3D6L2_9FLAO</name>
<feature type="domain" description="TonB-dependent receptor-like beta-barrel" evidence="13">
    <location>
        <begin position="362"/>
        <end position="757"/>
    </location>
</feature>
<feature type="signal peptide" evidence="12">
    <location>
        <begin position="1"/>
        <end position="21"/>
    </location>
</feature>
<keyword evidence="5 12" id="KW-0732">Signal</keyword>
<keyword evidence="9 10" id="KW-0998">Cell outer membrane</keyword>
<evidence type="ECO:0000256" key="5">
    <source>
        <dbReference type="ARBA" id="ARBA00022729"/>
    </source>
</evidence>
<dbReference type="Gene3D" id="2.170.130.10">
    <property type="entry name" value="TonB-dependent receptor, plug domain"/>
    <property type="match status" value="1"/>
</dbReference>
<keyword evidence="6 11" id="KW-0798">TonB box</keyword>
<feature type="chain" id="PRO_5046432692" evidence="12">
    <location>
        <begin position="22"/>
        <end position="794"/>
    </location>
</feature>
<evidence type="ECO:0000256" key="10">
    <source>
        <dbReference type="PROSITE-ProRule" id="PRU01360"/>
    </source>
</evidence>
<evidence type="ECO:0000313" key="16">
    <source>
        <dbReference type="Proteomes" id="UP001262582"/>
    </source>
</evidence>
<keyword evidence="16" id="KW-1185">Reference proteome</keyword>
<keyword evidence="4 10" id="KW-0812">Transmembrane</keyword>
<evidence type="ECO:0000256" key="1">
    <source>
        <dbReference type="ARBA" id="ARBA00004571"/>
    </source>
</evidence>
<evidence type="ECO:0000313" key="15">
    <source>
        <dbReference type="EMBL" id="MDT0677170.1"/>
    </source>
</evidence>
<reference evidence="15 16" key="1">
    <citation type="submission" date="2023-09" db="EMBL/GenBank/DDBJ databases">
        <authorList>
            <person name="Rey-Velasco X."/>
        </authorList>
    </citation>
    <scope>NUCLEOTIDE SEQUENCE [LARGE SCALE GENOMIC DNA]</scope>
    <source>
        <strain evidence="15 16">F117</strain>
    </source>
</reference>
<evidence type="ECO:0000256" key="4">
    <source>
        <dbReference type="ARBA" id="ARBA00022692"/>
    </source>
</evidence>
<evidence type="ECO:0000259" key="14">
    <source>
        <dbReference type="Pfam" id="PF07715"/>
    </source>
</evidence>
<dbReference type="EMBL" id="JAVRHK010000007">
    <property type="protein sequence ID" value="MDT0677170.1"/>
    <property type="molecule type" value="Genomic_DNA"/>
</dbReference>
<organism evidence="15 16">
    <name type="scientific">Autumnicola musiva</name>
    <dbReference type="NCBI Taxonomy" id="3075589"/>
    <lineage>
        <taxon>Bacteria</taxon>
        <taxon>Pseudomonadati</taxon>
        <taxon>Bacteroidota</taxon>
        <taxon>Flavobacteriia</taxon>
        <taxon>Flavobacteriales</taxon>
        <taxon>Flavobacteriaceae</taxon>
        <taxon>Autumnicola</taxon>
    </lineage>
</organism>
<evidence type="ECO:0000256" key="11">
    <source>
        <dbReference type="RuleBase" id="RU003357"/>
    </source>
</evidence>
<feature type="domain" description="TonB-dependent receptor plug" evidence="14">
    <location>
        <begin position="113"/>
        <end position="214"/>
    </location>
</feature>
<proteinExistence type="inferred from homology"/>
<dbReference type="PROSITE" id="PS52016">
    <property type="entry name" value="TONB_DEPENDENT_REC_3"/>
    <property type="match status" value="1"/>
</dbReference>
<keyword evidence="7 10" id="KW-0472">Membrane</keyword>
<dbReference type="PANTHER" id="PTHR30069:SF29">
    <property type="entry name" value="HEMOGLOBIN AND HEMOGLOBIN-HAPTOGLOBIN-BINDING PROTEIN 1-RELATED"/>
    <property type="match status" value="1"/>
</dbReference>
<accession>A0ABU3D6L2</accession>
<dbReference type="Pfam" id="PF00593">
    <property type="entry name" value="TonB_dep_Rec_b-barrel"/>
    <property type="match status" value="1"/>
</dbReference>
<comment type="subcellular location">
    <subcellularLocation>
        <location evidence="1 10">Cell outer membrane</location>
        <topology evidence="1 10">Multi-pass membrane protein</topology>
    </subcellularLocation>
</comment>
<dbReference type="InterPro" id="IPR039426">
    <property type="entry name" value="TonB-dep_rcpt-like"/>
</dbReference>
<evidence type="ECO:0000256" key="8">
    <source>
        <dbReference type="ARBA" id="ARBA00023170"/>
    </source>
</evidence>
<dbReference type="Pfam" id="PF13620">
    <property type="entry name" value="CarboxypepD_reg"/>
    <property type="match status" value="1"/>
</dbReference>
<dbReference type="Proteomes" id="UP001262582">
    <property type="component" value="Unassembled WGS sequence"/>
</dbReference>
<dbReference type="SUPFAM" id="SSF49464">
    <property type="entry name" value="Carboxypeptidase regulatory domain-like"/>
    <property type="match status" value="1"/>
</dbReference>
<evidence type="ECO:0000256" key="3">
    <source>
        <dbReference type="ARBA" id="ARBA00022452"/>
    </source>
</evidence>
<dbReference type="PANTHER" id="PTHR30069">
    <property type="entry name" value="TONB-DEPENDENT OUTER MEMBRANE RECEPTOR"/>
    <property type="match status" value="1"/>
</dbReference>
<protein>
    <submittedName>
        <fullName evidence="15">TonB-dependent receptor</fullName>
    </submittedName>
</protein>
<evidence type="ECO:0000256" key="7">
    <source>
        <dbReference type="ARBA" id="ARBA00023136"/>
    </source>
</evidence>
<evidence type="ECO:0000256" key="12">
    <source>
        <dbReference type="SAM" id="SignalP"/>
    </source>
</evidence>
<dbReference type="Gene3D" id="2.60.40.1120">
    <property type="entry name" value="Carboxypeptidase-like, regulatory domain"/>
    <property type="match status" value="1"/>
</dbReference>
<keyword evidence="8 15" id="KW-0675">Receptor</keyword>
<keyword evidence="2 10" id="KW-0813">Transport</keyword>
<dbReference type="InterPro" id="IPR036942">
    <property type="entry name" value="Beta-barrel_TonB_sf"/>
</dbReference>
<evidence type="ECO:0000256" key="2">
    <source>
        <dbReference type="ARBA" id="ARBA00022448"/>
    </source>
</evidence>
<evidence type="ECO:0000256" key="9">
    <source>
        <dbReference type="ARBA" id="ARBA00023237"/>
    </source>
</evidence>
<sequence>MKIFWISTVFSLLFFSSYSQNHQLSGTVTSEKGEPLEGAYIAINENYIWTSGAGRYSTTLETGDYNIKVTTLGYQEQDTVISIARDRQVNFVLKASVDDLGEVLVKGRQHQQSTQQKLRVEREYLEQEFKGSLASSLEKLPGFNAMQIGAGASKPIIRGLGLNRVAVAENGIKQEGQQWGADHGLEIDALQVEDLEIIKGVGAIAYGSDALGGVVQINNNRVPVQEGLSGSIYGVGQSVNNSLGTSARLTFKDEHWFAKGKFTGISYGDYNLPTDQISYLNFNIPVFDHSLKNTAGKEVDWSSQLGFITKNFNSSLTVSRVYQKSGFFPGSHGVPDIARVQRDGDPRNIDLPFQRVAHFKVLSNSTFFLEEGRLELGLSYQDNHRQEWSLFHTHYAGQEPPEVDPNLELDFSLKTYSIKSTYHRAFGQQHKTQLGIDLQWKDNRIKGFNFLLPEYSSGNYGLFAIHEYQPSSSDLWSLGLRFDYGNFEMSGFYDPKLFEYLIENGQNQNTASNYAQRSRNLERDFSSFNLRLGYSHHFNEYWQGRANIGTAFRLPTAIELGANGIHHGSFRHERGEPGLEPEKGIMADLSISYAKETWNVTISPYAYYFTNYIFLKPTGIFSLLPHSGQLYQYTASEALLSGIELQLEKTFASHFRLNVAGEYLYNQQLTSSASRNFPLPFTPANNLFIEAGYSVLNDKVFISNSEVTVNTRLVMNQDRIAQGEDTTPGYQILGLGWHGEFQLGSFEAAVNLRVDNLLNTRFFNHTSFYRRLQIPEPGRNIQLNIKIPFGNTRL</sequence>
<keyword evidence="3 10" id="KW-1134">Transmembrane beta strand</keyword>
<evidence type="ECO:0000259" key="13">
    <source>
        <dbReference type="Pfam" id="PF00593"/>
    </source>
</evidence>
<dbReference type="InterPro" id="IPR012910">
    <property type="entry name" value="Plug_dom"/>
</dbReference>
<comment type="caution">
    <text evidence="15">The sequence shown here is derived from an EMBL/GenBank/DDBJ whole genome shotgun (WGS) entry which is preliminary data.</text>
</comment>
<dbReference type="Gene3D" id="2.40.170.20">
    <property type="entry name" value="TonB-dependent receptor, beta-barrel domain"/>
    <property type="match status" value="1"/>
</dbReference>
<dbReference type="RefSeq" id="WP_311503507.1">
    <property type="nucleotide sequence ID" value="NZ_JAVRHK010000007.1"/>
</dbReference>
<dbReference type="InterPro" id="IPR000531">
    <property type="entry name" value="Beta-barrel_TonB"/>
</dbReference>
<dbReference type="InterPro" id="IPR037066">
    <property type="entry name" value="Plug_dom_sf"/>
</dbReference>